<accession>A0A9N9D374</accession>
<dbReference type="OrthoDB" id="2483854at2759"/>
<name>A0A9N9D374_9GLOM</name>
<organism evidence="1 2">
    <name type="scientific">Racocetra fulgida</name>
    <dbReference type="NCBI Taxonomy" id="60492"/>
    <lineage>
        <taxon>Eukaryota</taxon>
        <taxon>Fungi</taxon>
        <taxon>Fungi incertae sedis</taxon>
        <taxon>Mucoromycota</taxon>
        <taxon>Glomeromycotina</taxon>
        <taxon>Glomeromycetes</taxon>
        <taxon>Diversisporales</taxon>
        <taxon>Gigasporaceae</taxon>
        <taxon>Racocetra</taxon>
    </lineage>
</organism>
<dbReference type="Proteomes" id="UP000789396">
    <property type="component" value="Unassembled WGS sequence"/>
</dbReference>
<evidence type="ECO:0000313" key="2">
    <source>
        <dbReference type="Proteomes" id="UP000789396"/>
    </source>
</evidence>
<reference evidence="1" key="1">
    <citation type="submission" date="2021-06" db="EMBL/GenBank/DDBJ databases">
        <authorList>
            <person name="Kallberg Y."/>
            <person name="Tangrot J."/>
            <person name="Rosling A."/>
        </authorList>
    </citation>
    <scope>NUCLEOTIDE SEQUENCE</scope>
    <source>
        <strain evidence="1">IN212</strain>
    </source>
</reference>
<dbReference type="AlphaFoldDB" id="A0A9N9D374"/>
<comment type="caution">
    <text evidence="1">The sequence shown here is derived from an EMBL/GenBank/DDBJ whole genome shotgun (WGS) entry which is preliminary data.</text>
</comment>
<proteinExistence type="predicted"/>
<gene>
    <name evidence="1" type="ORF">RFULGI_LOCUS7541</name>
</gene>
<keyword evidence="2" id="KW-1185">Reference proteome</keyword>
<feature type="non-terminal residue" evidence="1">
    <location>
        <position position="1"/>
    </location>
</feature>
<protein>
    <submittedName>
        <fullName evidence="1">15141_t:CDS:1</fullName>
    </submittedName>
</protein>
<dbReference type="EMBL" id="CAJVPZ010011046">
    <property type="protein sequence ID" value="CAG8626062.1"/>
    <property type="molecule type" value="Genomic_DNA"/>
</dbReference>
<evidence type="ECO:0000313" key="1">
    <source>
        <dbReference type="EMBL" id="CAG8626062.1"/>
    </source>
</evidence>
<sequence>ASESNILCPICKNNNLKNFPNSSAIITSSFAISVTNAISITNASNSATPVTNTSNSAVPVINTSNPITHTTSNNPATNIITTSNNPATYIASNSSKFANNFSIPTNFNNPTRSTTYINEILENSRISINKAKSTAYNEILAKNSHLTKDSLK</sequence>